<evidence type="ECO:0000256" key="1">
    <source>
        <dbReference type="ARBA" id="ARBA00022857"/>
    </source>
</evidence>
<keyword evidence="1" id="KW-0521">NADP</keyword>
<dbReference type="InterPro" id="IPR008670">
    <property type="entry name" value="CoA_reduct_LuxC"/>
</dbReference>
<proteinExistence type="predicted"/>
<reference evidence="2 3" key="1">
    <citation type="submission" date="2020-01" db="EMBL/GenBank/DDBJ databases">
        <authorList>
            <person name="Peng S.Y."/>
            <person name="Li J."/>
            <person name="Wang M."/>
            <person name="Wang L."/>
            <person name="Wang C.Q."/>
            <person name="Wang J.R."/>
        </authorList>
    </citation>
    <scope>NUCLEOTIDE SEQUENCE [LARGE SCALE GENOMIC DNA]</scope>
    <source>
        <strain evidence="2 3">XCT-34</strain>
    </source>
</reference>
<accession>A0ABW9ZQD9</accession>
<evidence type="ECO:0008006" key="4">
    <source>
        <dbReference type="Google" id="ProtNLM"/>
    </source>
</evidence>
<dbReference type="Pfam" id="PF05893">
    <property type="entry name" value="LuxC"/>
    <property type="match status" value="1"/>
</dbReference>
<dbReference type="SUPFAM" id="SSF53720">
    <property type="entry name" value="ALDH-like"/>
    <property type="match status" value="1"/>
</dbReference>
<dbReference type="Proteomes" id="UP000541347">
    <property type="component" value="Unassembled WGS sequence"/>
</dbReference>
<comment type="caution">
    <text evidence="2">The sequence shown here is derived from an EMBL/GenBank/DDBJ whole genome shotgun (WGS) entry which is preliminary data.</text>
</comment>
<protein>
    <recommendedName>
        <fullName evidence="4">Long-chain-fatty-acyl-CoA reductase</fullName>
    </recommendedName>
</protein>
<dbReference type="InterPro" id="IPR016161">
    <property type="entry name" value="Ald_DH/histidinol_DH"/>
</dbReference>
<evidence type="ECO:0000313" key="3">
    <source>
        <dbReference type="Proteomes" id="UP000541347"/>
    </source>
</evidence>
<dbReference type="RefSeq" id="WP_161676867.1">
    <property type="nucleotide sequence ID" value="NZ_JAABLP010000003.1"/>
</dbReference>
<evidence type="ECO:0000313" key="2">
    <source>
        <dbReference type="EMBL" id="NBN64935.1"/>
    </source>
</evidence>
<gene>
    <name evidence="2" type="ORF">GWI71_14680</name>
</gene>
<sequence>MAEIWSPTRQTISDAALLDRVAAMTYAGQPPGAQELTAMLGDLSRQILSDPGSRRLPQYVALAYWLRPAALTRLVDRLAPAGETGILRVPRGVALHLPPANVDTIFVYSWAMSVLAGNANVVRLGTSLAPDTQWLVAAVSRIVADHGQSDRQLFCHYDHGGSTDLALARGVDLRLVWGGDMKVETASRVPIRPDGLSIGFPDRTSLAIVASGPYRAATDATRDALAHDLYNDIYWFNQMGCGSPRLLVWLGDPGSLAEDLYGRLDGVIRKRGYTVDTGVALGKRGLANDLLAEGLVDSYRHRSNALDICRALDAAAVLERRHGGGFLCDWVASGVEDVAALVSRKVQTLTQFGLSAAEIAALARSISGRGGYRIVPTGQALQFDPTWDGIDLFEHMTRKIVIR</sequence>
<keyword evidence="3" id="KW-1185">Reference proteome</keyword>
<organism evidence="2 3">
    <name type="scientific">Pannonibacter tanglangensis</name>
    <dbReference type="NCBI Taxonomy" id="2750084"/>
    <lineage>
        <taxon>Bacteria</taxon>
        <taxon>Pseudomonadati</taxon>
        <taxon>Pseudomonadota</taxon>
        <taxon>Alphaproteobacteria</taxon>
        <taxon>Hyphomicrobiales</taxon>
        <taxon>Stappiaceae</taxon>
        <taxon>Pannonibacter</taxon>
    </lineage>
</organism>
<dbReference type="EMBL" id="JAABLP010000003">
    <property type="protein sequence ID" value="NBN64935.1"/>
    <property type="molecule type" value="Genomic_DNA"/>
</dbReference>
<name>A0ABW9ZQD9_9HYPH</name>